<accession>A0AC61S0C1</accession>
<evidence type="ECO:0000313" key="2">
    <source>
        <dbReference type="Proteomes" id="UP000304953"/>
    </source>
</evidence>
<comment type="caution">
    <text evidence="1">The sequence shown here is derived from an EMBL/GenBank/DDBJ whole genome shotgun (WGS) entry which is preliminary data.</text>
</comment>
<gene>
    <name evidence="1" type="ORF">E5329_03045</name>
</gene>
<dbReference type="EMBL" id="SRYA01000004">
    <property type="protein sequence ID" value="TGY97887.1"/>
    <property type="molecule type" value="Genomic_DNA"/>
</dbReference>
<keyword evidence="2" id="KW-1185">Reference proteome</keyword>
<name>A0AC61S0C1_9FIRM</name>
<sequence>MNKKRDNIIAYIVLAILAVVFVIPLTWVVLASFDSNATLAVSAPNLTLDNYTEVLTNAANLRSFGNGLLMALGTSIFVVIFAMLAAYPLSRFEMKHKKLFMLSMLFMTSLPITTVMVPVFKIFVTVDLYDNRLGIILFMTASSMPYAIWMMKNFMDAVPLSLEEAAWIDGSGKLKGIIRIVMPLMLPGIFTIAIYTFSGAWGNFFVPFILLSTGEKYPASIMLYQFFGQHTVAYGTLAAYSIAYAMPSVILYVITQKWMSKGFGMSGADKG</sequence>
<protein>
    <submittedName>
        <fullName evidence="1">Carbohydrate ABC transporter permease</fullName>
    </submittedName>
</protein>
<reference evidence="1" key="1">
    <citation type="submission" date="2019-04" db="EMBL/GenBank/DDBJ databases">
        <title>Microbes associate with the intestines of laboratory mice.</title>
        <authorList>
            <person name="Navarre W."/>
            <person name="Wong E."/>
            <person name="Huang K."/>
            <person name="Tropini C."/>
            <person name="Ng K."/>
            <person name="Yu B."/>
        </authorList>
    </citation>
    <scope>NUCLEOTIDE SEQUENCE</scope>
    <source>
        <strain evidence="1">NM01_1-7b</strain>
    </source>
</reference>
<proteinExistence type="predicted"/>
<dbReference type="Proteomes" id="UP000304953">
    <property type="component" value="Unassembled WGS sequence"/>
</dbReference>
<evidence type="ECO:0000313" key="1">
    <source>
        <dbReference type="EMBL" id="TGY97887.1"/>
    </source>
</evidence>
<organism evidence="1 2">
    <name type="scientific">Petralouisia muris</name>
    <dbReference type="NCBI Taxonomy" id="3032872"/>
    <lineage>
        <taxon>Bacteria</taxon>
        <taxon>Bacillati</taxon>
        <taxon>Bacillota</taxon>
        <taxon>Clostridia</taxon>
        <taxon>Lachnospirales</taxon>
        <taxon>Lachnospiraceae</taxon>
        <taxon>Petralouisia</taxon>
    </lineage>
</organism>